<feature type="transmembrane region" description="Helical" evidence="2">
    <location>
        <begin position="58"/>
        <end position="80"/>
    </location>
</feature>
<feature type="compositionally biased region" description="Polar residues" evidence="1">
    <location>
        <begin position="16"/>
        <end position="29"/>
    </location>
</feature>
<keyword evidence="2" id="KW-0812">Transmembrane</keyword>
<name>A0A1B1TED3_9ARCH</name>
<evidence type="ECO:0000256" key="1">
    <source>
        <dbReference type="SAM" id="MobiDB-lite"/>
    </source>
</evidence>
<reference evidence="3" key="2">
    <citation type="journal article" date="2015" name="ISME J.">
        <title>A new class of marine Euryarchaeota group II from the Mediterranean deep chlorophyll maximum.</title>
        <authorList>
            <person name="Martin-Cuadrado A.B."/>
            <person name="Garcia-Heredia I."/>
            <person name="Molto A.G."/>
            <person name="Lopez-Ubeda R."/>
            <person name="Kimes N."/>
            <person name="Lopez-Garcia P."/>
            <person name="Moreira D."/>
            <person name="Rodriguez-Valera F."/>
        </authorList>
    </citation>
    <scope>NUCLEOTIDE SEQUENCE</scope>
</reference>
<reference evidence="3" key="1">
    <citation type="submission" date="2014-11" db="EMBL/GenBank/DDBJ databases">
        <authorList>
            <person name="Zhu J."/>
            <person name="Qi W."/>
            <person name="Song R."/>
        </authorList>
    </citation>
    <scope>NUCLEOTIDE SEQUENCE</scope>
</reference>
<evidence type="ECO:0000256" key="2">
    <source>
        <dbReference type="SAM" id="Phobius"/>
    </source>
</evidence>
<feature type="region of interest" description="Disordered" evidence="1">
    <location>
        <begin position="1"/>
        <end position="29"/>
    </location>
</feature>
<evidence type="ECO:0000313" key="3">
    <source>
        <dbReference type="EMBL" id="ANV80646.1"/>
    </source>
</evidence>
<accession>A0A1B1TED3</accession>
<keyword evidence="2" id="KW-1133">Transmembrane helix</keyword>
<sequence length="277" mass="31913">MVDNDSPWWGPDKQEQSSQTSSDTPKNVFSGDVSSFSTPQAVNVTQMKDPNQFLISQFLIGLFLVPLIAGFLMSLVVLVIEPGDQDNWYYDSNYQPIFDDSVEINDEDYNTLTVDFNIPNIDLYEIDDEDYYFYTGVSVYGDDWDDYGDCYFDVGYHRLNIFVESEDNRRWYPMECYGVLEDYNFYFLKNGQSITYATNYQSQIDNVQVEGDEDSDVSGILVNFLPFLIPIAYFGILVWSFVSKKKSLGFGLLGGIFVAPFSFCFSMIFLGFLFWDL</sequence>
<protein>
    <submittedName>
        <fullName evidence="3">Uncharacterized protein</fullName>
    </submittedName>
</protein>
<keyword evidence="2" id="KW-0472">Membrane</keyword>
<feature type="transmembrane region" description="Helical" evidence="2">
    <location>
        <begin position="220"/>
        <end position="242"/>
    </location>
</feature>
<feature type="transmembrane region" description="Helical" evidence="2">
    <location>
        <begin position="249"/>
        <end position="275"/>
    </location>
</feature>
<dbReference type="AlphaFoldDB" id="A0A1B1TED3"/>
<dbReference type="EMBL" id="KP211899">
    <property type="protein sequence ID" value="ANV80646.1"/>
    <property type="molecule type" value="Genomic_DNA"/>
</dbReference>
<organism evidence="3">
    <name type="scientific">uncultured Poseidoniia archaeon</name>
    <dbReference type="NCBI Taxonomy" id="1697135"/>
    <lineage>
        <taxon>Archaea</taxon>
        <taxon>Methanobacteriati</taxon>
        <taxon>Thermoplasmatota</taxon>
        <taxon>Candidatus Poseidoniia</taxon>
        <taxon>environmental samples</taxon>
    </lineage>
</organism>
<proteinExistence type="predicted"/>